<dbReference type="SMART" id="SM00360">
    <property type="entry name" value="RRM"/>
    <property type="match status" value="1"/>
</dbReference>
<evidence type="ECO:0000313" key="10">
    <source>
        <dbReference type="Proteomes" id="UP001152885"/>
    </source>
</evidence>
<dbReference type="GO" id="GO:0003729">
    <property type="term" value="F:mRNA binding"/>
    <property type="evidence" value="ECO:0007669"/>
    <property type="project" value="TreeGrafter"/>
</dbReference>
<dbReference type="InterPro" id="IPR012677">
    <property type="entry name" value="Nucleotide-bd_a/b_plait_sf"/>
</dbReference>
<dbReference type="PROSITE" id="PS50102">
    <property type="entry name" value="RRM"/>
    <property type="match status" value="1"/>
</dbReference>
<sequence length="675" mass="76288">MSDFYIIIHIATTCDNTSLNCVAKDSTELIEFAWSTIDATTLEILHQETILVRPINTPITPYCSQLHGISWEHVRNANTFKDAIVKFDSYMQQEVIKNDTEFCLITFDISKLKIQLSREARDKSVVLPSYLQHPRVFDFPNEYLKWQKSHPEALSYTASSLSNIITALEVEVKNIDSFANTSISSSSTPPPSYQQQQQNETQVNESETKAKSLINLYSQLVTQLMKKSLPIEDHPDVFTKPYDLAQDAQVFLSERSKILYLSNLSSDTTQSELESWFTQYGGRPVAFWTLKNLENNNDNKSNKKGISGFAIFGTHEEAAESLAMNGRLLSDRAIEVEPSSSRVLDKASELLTPFPPSKNRPRPGDWTCPSCGFSNFQRRTHCFRCSFPASSAVAIQESMYSKNNNSRRINNITTQPVQVQQQPQPQPIQQQLPVTTPFIQQDLSNQENINQNQNRSHYNSSVPFRAGDWKCDLCSYHNFAKNLCCLKCSAAKPIVKINQLHNSIHSVNSTAAAIAAATASGQPLNVSNGFMNLQQPQPHHYNQQQQQQRQFRNGYNQQQPQQQNYSQQYQKHQFQQLNQRSANTPPVVSQVLMYNQQSNQLPNSGTPNSNPEIATPSSQQRFSSAVVQNSPGLYSSMYQNSFNNRSNKSLQQENNSSALQSFSSLNSQMNSLNLN</sequence>
<evidence type="ECO:0000313" key="9">
    <source>
        <dbReference type="EMBL" id="CAI5757489.1"/>
    </source>
</evidence>
<dbReference type="Gene3D" id="3.30.70.330">
    <property type="match status" value="1"/>
</dbReference>
<dbReference type="InterPro" id="IPR013520">
    <property type="entry name" value="Ribonucl_H"/>
</dbReference>
<dbReference type="EMBL" id="CANTUO010000001">
    <property type="protein sequence ID" value="CAI5757489.1"/>
    <property type="molecule type" value="Genomic_DNA"/>
</dbReference>
<dbReference type="PROSITE" id="PS50199">
    <property type="entry name" value="ZF_RANBP2_2"/>
    <property type="match status" value="2"/>
</dbReference>
<dbReference type="GO" id="GO:0008270">
    <property type="term" value="F:zinc ion binding"/>
    <property type="evidence" value="ECO:0007669"/>
    <property type="project" value="UniProtKB-KW"/>
</dbReference>
<feature type="region of interest" description="Disordered" evidence="6">
    <location>
        <begin position="598"/>
        <end position="626"/>
    </location>
</feature>
<feature type="compositionally biased region" description="Low complexity" evidence="6">
    <location>
        <begin position="654"/>
        <end position="675"/>
    </location>
</feature>
<evidence type="ECO:0000259" key="8">
    <source>
        <dbReference type="PROSITE" id="PS50199"/>
    </source>
</evidence>
<dbReference type="SMART" id="SM00547">
    <property type="entry name" value="ZnF_RBZ"/>
    <property type="match status" value="2"/>
</dbReference>
<keyword evidence="3" id="KW-0862">Zinc</keyword>
<dbReference type="InterPro" id="IPR036443">
    <property type="entry name" value="Znf_RanBP2_sf"/>
</dbReference>
<protein>
    <recommendedName>
        <fullName evidence="11">RNA-binding protein</fullName>
    </recommendedName>
</protein>
<organism evidence="9 10">
    <name type="scientific">Candida verbasci</name>
    <dbReference type="NCBI Taxonomy" id="1227364"/>
    <lineage>
        <taxon>Eukaryota</taxon>
        <taxon>Fungi</taxon>
        <taxon>Dikarya</taxon>
        <taxon>Ascomycota</taxon>
        <taxon>Saccharomycotina</taxon>
        <taxon>Pichiomycetes</taxon>
        <taxon>Debaryomycetaceae</taxon>
        <taxon>Candida/Lodderomyces clade</taxon>
        <taxon>Candida</taxon>
    </lineage>
</organism>
<dbReference type="InterPro" id="IPR036397">
    <property type="entry name" value="RNaseH_sf"/>
</dbReference>
<dbReference type="InterPro" id="IPR035979">
    <property type="entry name" value="RBD_domain_sf"/>
</dbReference>
<name>A0A9W4TUW5_9ASCO</name>
<dbReference type="Gene3D" id="4.10.1060.10">
    <property type="entry name" value="Zinc finger, RanBP2-type"/>
    <property type="match status" value="2"/>
</dbReference>
<comment type="caution">
    <text evidence="9">The sequence shown here is derived from an EMBL/GenBank/DDBJ whole genome shotgun (WGS) entry which is preliminary data.</text>
</comment>
<dbReference type="PANTHER" id="PTHR23111">
    <property type="entry name" value="ZINC FINGER PROTEIN"/>
    <property type="match status" value="1"/>
</dbReference>
<dbReference type="InterPro" id="IPR012337">
    <property type="entry name" value="RNaseH-like_sf"/>
</dbReference>
<dbReference type="PANTHER" id="PTHR23111:SF40">
    <property type="entry name" value="RNA-BINDING PROTEIN INVOLVED IN HETEROCHROMATIN ASSEMBLY-RELATED"/>
    <property type="match status" value="1"/>
</dbReference>
<keyword evidence="10" id="KW-1185">Reference proteome</keyword>
<dbReference type="SUPFAM" id="SSF53098">
    <property type="entry name" value="Ribonuclease H-like"/>
    <property type="match status" value="1"/>
</dbReference>
<keyword evidence="4" id="KW-0694">RNA-binding</keyword>
<dbReference type="InterPro" id="IPR000504">
    <property type="entry name" value="RRM_dom"/>
</dbReference>
<dbReference type="Gene3D" id="3.30.420.10">
    <property type="entry name" value="Ribonuclease H-like superfamily/Ribonuclease H"/>
    <property type="match status" value="1"/>
</dbReference>
<feature type="region of interest" description="Disordered" evidence="6">
    <location>
        <begin position="646"/>
        <end position="675"/>
    </location>
</feature>
<proteinExistence type="predicted"/>
<feature type="region of interest" description="Disordered" evidence="6">
    <location>
        <begin position="181"/>
        <end position="206"/>
    </location>
</feature>
<keyword evidence="2 5" id="KW-0863">Zinc-finger</keyword>
<dbReference type="Pfam" id="PF00076">
    <property type="entry name" value="RRM_1"/>
    <property type="match status" value="1"/>
</dbReference>
<feature type="domain" description="RanBP2-type" evidence="8">
    <location>
        <begin position="362"/>
        <end position="391"/>
    </location>
</feature>
<evidence type="ECO:0000256" key="5">
    <source>
        <dbReference type="PROSITE-ProRule" id="PRU00322"/>
    </source>
</evidence>
<dbReference type="OrthoDB" id="448399at2759"/>
<dbReference type="SUPFAM" id="SSF54928">
    <property type="entry name" value="RNA-binding domain, RBD"/>
    <property type="match status" value="1"/>
</dbReference>
<gene>
    <name evidence="9" type="ORF">CANVERA_P2003</name>
</gene>
<evidence type="ECO:0000256" key="1">
    <source>
        <dbReference type="ARBA" id="ARBA00022723"/>
    </source>
</evidence>
<dbReference type="Pfam" id="PF00641">
    <property type="entry name" value="Zn_ribbon_RanBP"/>
    <property type="match status" value="2"/>
</dbReference>
<dbReference type="InterPro" id="IPR034351">
    <property type="entry name" value="Nrp1_RRM"/>
</dbReference>
<dbReference type="CDD" id="cd12452">
    <property type="entry name" value="RRM_ARP_like"/>
    <property type="match status" value="1"/>
</dbReference>
<evidence type="ECO:0000256" key="4">
    <source>
        <dbReference type="PROSITE-ProRule" id="PRU00176"/>
    </source>
</evidence>
<dbReference type="FunFam" id="4.10.1060.10:FF:000024">
    <property type="entry name" value="RNA-binding protein"/>
    <property type="match status" value="1"/>
</dbReference>
<keyword evidence="1" id="KW-0479">Metal-binding</keyword>
<evidence type="ECO:0000256" key="2">
    <source>
        <dbReference type="ARBA" id="ARBA00022771"/>
    </source>
</evidence>
<feature type="domain" description="RanBP2-type" evidence="8">
    <location>
        <begin position="465"/>
        <end position="494"/>
    </location>
</feature>
<dbReference type="InterPro" id="IPR001876">
    <property type="entry name" value="Znf_RanBP2"/>
</dbReference>
<feature type="domain" description="RRM" evidence="7">
    <location>
        <begin position="257"/>
        <end position="341"/>
    </location>
</feature>
<evidence type="ECO:0000256" key="6">
    <source>
        <dbReference type="SAM" id="MobiDB-lite"/>
    </source>
</evidence>
<dbReference type="PROSITE" id="PS01358">
    <property type="entry name" value="ZF_RANBP2_1"/>
    <property type="match status" value="2"/>
</dbReference>
<dbReference type="Pfam" id="PF00929">
    <property type="entry name" value="RNase_T"/>
    <property type="match status" value="1"/>
</dbReference>
<dbReference type="AlphaFoldDB" id="A0A9W4TUW5"/>
<dbReference type="SUPFAM" id="SSF90209">
    <property type="entry name" value="Ran binding protein zinc finger-like"/>
    <property type="match status" value="2"/>
</dbReference>
<accession>A0A9W4TUW5</accession>
<feature type="region of interest" description="Disordered" evidence="6">
    <location>
        <begin position="527"/>
        <end position="579"/>
    </location>
</feature>
<evidence type="ECO:0000256" key="3">
    <source>
        <dbReference type="ARBA" id="ARBA00022833"/>
    </source>
</evidence>
<evidence type="ECO:0008006" key="11">
    <source>
        <dbReference type="Google" id="ProtNLM"/>
    </source>
</evidence>
<evidence type="ECO:0000259" key="7">
    <source>
        <dbReference type="PROSITE" id="PS50102"/>
    </source>
</evidence>
<dbReference type="Proteomes" id="UP001152885">
    <property type="component" value="Unassembled WGS sequence"/>
</dbReference>
<feature type="compositionally biased region" description="Low complexity" evidence="6">
    <location>
        <begin position="534"/>
        <end position="579"/>
    </location>
</feature>
<reference evidence="9" key="1">
    <citation type="submission" date="2022-12" db="EMBL/GenBank/DDBJ databases">
        <authorList>
            <person name="Brejova B."/>
        </authorList>
    </citation>
    <scope>NUCLEOTIDE SEQUENCE</scope>
</reference>
<feature type="compositionally biased region" description="Low complexity" evidence="6">
    <location>
        <begin position="181"/>
        <end position="205"/>
    </location>
</feature>